<dbReference type="GO" id="GO:0005829">
    <property type="term" value="C:cytosol"/>
    <property type="evidence" value="ECO:0007669"/>
    <property type="project" value="TreeGrafter"/>
</dbReference>
<keyword evidence="6 8" id="KW-0100">Branched-chain amino acid biosynthesis</keyword>
<accession>A0AB39KR98</accession>
<gene>
    <name evidence="10" type="primary">ilvN</name>
    <name evidence="10" type="ORF">ABOZ73_14670</name>
</gene>
<comment type="similarity">
    <text evidence="3 8">Belongs to the acetolactate synthase small subunit family.</text>
</comment>
<dbReference type="InterPro" id="IPR002912">
    <property type="entry name" value="ACT_dom"/>
</dbReference>
<sequence length="183" mass="20084">MPSDLTPASAYDLVTSDASEYTATFALLVDNEPGVLHRVVGLFAARGYNIESLTVAETDRKAHTSRITVVTRGTRHVIEQIEQQLKKVVAVRRVHDVTRDPNGVERELALVKVRGVGPERVEALRVSDIFRAKVIDTTAKSFVFELTGAPTKIDSFVELMRPLGLVELSRTGVLSIERGAEGM</sequence>
<dbReference type="Gene3D" id="3.30.70.260">
    <property type="match status" value="1"/>
</dbReference>
<evidence type="ECO:0000259" key="9">
    <source>
        <dbReference type="PROSITE" id="PS51671"/>
    </source>
</evidence>
<dbReference type="Gene3D" id="3.30.70.1150">
    <property type="entry name" value="ACT-like. Chain A, domain 2"/>
    <property type="match status" value="1"/>
</dbReference>
<comment type="function">
    <text evidence="8">Catalyzes the conversion of 2 pyruvate molecules into acetolactate in the first common step of the biosynthetic pathway of the branched-amino acids such as leucine, isoleucine, and valine.</text>
</comment>
<dbReference type="InterPro" id="IPR045865">
    <property type="entry name" value="ACT-like_dom_sf"/>
</dbReference>
<comment type="catalytic activity">
    <reaction evidence="7 8">
        <text>2 pyruvate + H(+) = (2S)-2-acetolactate + CO2</text>
        <dbReference type="Rhea" id="RHEA:25249"/>
        <dbReference type="ChEBI" id="CHEBI:15361"/>
        <dbReference type="ChEBI" id="CHEBI:15378"/>
        <dbReference type="ChEBI" id="CHEBI:16526"/>
        <dbReference type="ChEBI" id="CHEBI:58476"/>
        <dbReference type="EC" id="2.2.1.6"/>
    </reaction>
</comment>
<dbReference type="GO" id="GO:0003984">
    <property type="term" value="F:acetolactate synthase activity"/>
    <property type="evidence" value="ECO:0007669"/>
    <property type="project" value="UniProtKB-UniRule"/>
</dbReference>
<dbReference type="InterPro" id="IPR027271">
    <property type="entry name" value="Acetolactate_synth/TF_NikR_C"/>
</dbReference>
<evidence type="ECO:0000256" key="6">
    <source>
        <dbReference type="ARBA" id="ARBA00023304"/>
    </source>
</evidence>
<feature type="domain" description="ACT" evidence="9">
    <location>
        <begin position="24"/>
        <end position="99"/>
    </location>
</feature>
<dbReference type="PANTHER" id="PTHR30239">
    <property type="entry name" value="ACETOLACTATE SYNTHASE SMALL SUBUNIT"/>
    <property type="match status" value="1"/>
</dbReference>
<dbReference type="AlphaFoldDB" id="A0AB39KR98"/>
<dbReference type="RefSeq" id="WP_369058882.1">
    <property type="nucleotide sequence ID" value="NZ_CP158375.1"/>
</dbReference>
<evidence type="ECO:0000256" key="1">
    <source>
        <dbReference type="ARBA" id="ARBA00004974"/>
    </source>
</evidence>
<dbReference type="InterPro" id="IPR039557">
    <property type="entry name" value="AHAS_ACT"/>
</dbReference>
<dbReference type="EMBL" id="CP158375">
    <property type="protein sequence ID" value="XDO96026.1"/>
    <property type="molecule type" value="Genomic_DNA"/>
</dbReference>
<name>A0AB39KR98_9CAUL</name>
<protein>
    <recommendedName>
        <fullName evidence="8">Acetolactate synthase small subunit</fullName>
        <shortName evidence="8">AHAS</shortName>
        <shortName evidence="8">ALS</shortName>
        <ecNumber evidence="8">2.2.1.6</ecNumber>
    </recommendedName>
    <alternativeName>
        <fullName evidence="8">Acetohydroxy-acid synthase small subunit</fullName>
    </alternativeName>
</protein>
<evidence type="ECO:0000256" key="3">
    <source>
        <dbReference type="ARBA" id="ARBA00006341"/>
    </source>
</evidence>
<dbReference type="GO" id="GO:0009097">
    <property type="term" value="P:isoleucine biosynthetic process"/>
    <property type="evidence" value="ECO:0007669"/>
    <property type="project" value="UniProtKB-UniRule"/>
</dbReference>
<dbReference type="InterPro" id="IPR019455">
    <property type="entry name" value="Acetolactate_synth_ssu_C"/>
</dbReference>
<evidence type="ECO:0000256" key="4">
    <source>
        <dbReference type="ARBA" id="ARBA00011744"/>
    </source>
</evidence>
<evidence type="ECO:0000256" key="8">
    <source>
        <dbReference type="RuleBase" id="RU368092"/>
    </source>
</evidence>
<dbReference type="Pfam" id="PF10369">
    <property type="entry name" value="ALS_ss_C"/>
    <property type="match status" value="1"/>
</dbReference>
<comment type="subunit">
    <text evidence="4 8">Dimer of large and small chains.</text>
</comment>
<evidence type="ECO:0000256" key="5">
    <source>
        <dbReference type="ARBA" id="ARBA00022605"/>
    </source>
</evidence>
<dbReference type="PANTHER" id="PTHR30239:SF0">
    <property type="entry name" value="ACETOLACTATE SYNTHASE SMALL SUBUNIT 1, CHLOROPLASTIC"/>
    <property type="match status" value="1"/>
</dbReference>
<dbReference type="Pfam" id="PF22629">
    <property type="entry name" value="ACT_AHAS_ss"/>
    <property type="match status" value="1"/>
</dbReference>
<keyword evidence="5 8" id="KW-0028">Amino-acid biosynthesis</keyword>
<keyword evidence="8 10" id="KW-0808">Transferase</keyword>
<dbReference type="InterPro" id="IPR004789">
    <property type="entry name" value="Acetalactate_synth_ssu"/>
</dbReference>
<evidence type="ECO:0000256" key="2">
    <source>
        <dbReference type="ARBA" id="ARBA00005025"/>
    </source>
</evidence>
<dbReference type="GO" id="GO:1990610">
    <property type="term" value="F:acetolactate synthase regulator activity"/>
    <property type="evidence" value="ECO:0007669"/>
    <property type="project" value="UniProtKB-UniRule"/>
</dbReference>
<dbReference type="InterPro" id="IPR054480">
    <property type="entry name" value="AHAS_small-like_ACT"/>
</dbReference>
<dbReference type="NCBIfam" id="NF008864">
    <property type="entry name" value="PRK11895.1"/>
    <property type="match status" value="1"/>
</dbReference>
<evidence type="ECO:0000313" key="10">
    <source>
        <dbReference type="EMBL" id="XDO96026.1"/>
    </source>
</evidence>
<evidence type="ECO:0000256" key="7">
    <source>
        <dbReference type="ARBA" id="ARBA00048670"/>
    </source>
</evidence>
<dbReference type="NCBIfam" id="TIGR00119">
    <property type="entry name" value="acolac_sm"/>
    <property type="match status" value="1"/>
</dbReference>
<reference evidence="10" key="1">
    <citation type="submission" date="2024-06" db="EMBL/GenBank/DDBJ databases">
        <title>Caulobacter inopinatus, sp. nov.</title>
        <authorList>
            <person name="Donachie S.P."/>
        </authorList>
    </citation>
    <scope>NUCLEOTIDE SEQUENCE</scope>
    <source>
        <strain evidence="10">73W</strain>
    </source>
</reference>
<comment type="pathway">
    <text evidence="1 8">Amino-acid biosynthesis; L-isoleucine biosynthesis; L-isoleucine from 2-oxobutanoate: step 1/4.</text>
</comment>
<dbReference type="GO" id="GO:0009099">
    <property type="term" value="P:L-valine biosynthetic process"/>
    <property type="evidence" value="ECO:0007669"/>
    <property type="project" value="UniProtKB-UniRule"/>
</dbReference>
<comment type="pathway">
    <text evidence="2 8">Amino-acid biosynthesis; L-valine biosynthesis; L-valine from pyruvate: step 1/4.</text>
</comment>
<organism evidence="10">
    <name type="scientific">Caulobacter sp. 73W</name>
    <dbReference type="NCBI Taxonomy" id="3161137"/>
    <lineage>
        <taxon>Bacteria</taxon>
        <taxon>Pseudomonadati</taxon>
        <taxon>Pseudomonadota</taxon>
        <taxon>Alphaproteobacteria</taxon>
        <taxon>Caulobacterales</taxon>
        <taxon>Caulobacteraceae</taxon>
        <taxon>Caulobacter</taxon>
    </lineage>
</organism>
<proteinExistence type="inferred from homology"/>
<dbReference type="CDD" id="cd04878">
    <property type="entry name" value="ACT_AHAS"/>
    <property type="match status" value="1"/>
</dbReference>
<dbReference type="FunFam" id="3.30.70.260:FF:000001">
    <property type="entry name" value="Acetolactate synthase, small subunit"/>
    <property type="match status" value="1"/>
</dbReference>
<dbReference type="SUPFAM" id="SSF55021">
    <property type="entry name" value="ACT-like"/>
    <property type="match status" value="2"/>
</dbReference>
<dbReference type="PROSITE" id="PS51671">
    <property type="entry name" value="ACT"/>
    <property type="match status" value="1"/>
</dbReference>
<dbReference type="EC" id="2.2.1.6" evidence="8"/>